<dbReference type="PANTHER" id="PTHR31578">
    <property type="entry name" value="PROTEIN CBG21223-RELATED"/>
    <property type="match status" value="1"/>
</dbReference>
<sequence>MLQRIHTNFPQNAVRVLNQPNMYVALWLHKDKPVMGQAWNDSGVVQGRGQPMGCAQITGISKEEIANTKVCNKCAFAADHKVYKGKDIEGGTIQLLIYKGNHVTNNFFYEWLPLPKWKVERNGKREQVLYGMVAPIFWKEKAVLGNYSIAEHKATFAIADKYHEVNDTTTLNKMLVLIRNTNGGAAGCSCEKCAVSIGANGEHASIKTLMVNDWGDFCCGNPWPADKPIMRALNRPMNTPRGPQDHYVALWYRHGKPLMGRAWNDGGKINASFVECVYTLSPAL</sequence>
<gene>
    <name evidence="1" type="ORF">SVUK_LOCUS6576</name>
</gene>
<organism evidence="1 2">
    <name type="scientific">Strongylus vulgaris</name>
    <name type="common">Blood worm</name>
    <dbReference type="NCBI Taxonomy" id="40348"/>
    <lineage>
        <taxon>Eukaryota</taxon>
        <taxon>Metazoa</taxon>
        <taxon>Ecdysozoa</taxon>
        <taxon>Nematoda</taxon>
        <taxon>Chromadorea</taxon>
        <taxon>Rhabditida</taxon>
        <taxon>Rhabditina</taxon>
        <taxon>Rhabditomorpha</taxon>
        <taxon>Strongyloidea</taxon>
        <taxon>Strongylidae</taxon>
        <taxon>Strongylus</taxon>
    </lineage>
</organism>
<accession>A0A3P7KWE5</accession>
<dbReference type="PANTHER" id="PTHR31578:SF5">
    <property type="entry name" value="NEMATODE SPECIFIC PEPTIDE FAMILY"/>
    <property type="match status" value="1"/>
</dbReference>
<dbReference type="InterPro" id="IPR021010">
    <property type="entry name" value="Cytosolic_motility_protein"/>
</dbReference>
<dbReference type="SUPFAM" id="SSF141739">
    <property type="entry name" value="MFPT repeat-like"/>
    <property type="match status" value="2"/>
</dbReference>
<name>A0A3P7KWE5_STRVU</name>
<reference evidence="1 2" key="1">
    <citation type="submission" date="2018-11" db="EMBL/GenBank/DDBJ databases">
        <authorList>
            <consortium name="Pathogen Informatics"/>
        </authorList>
    </citation>
    <scope>NUCLEOTIDE SEQUENCE [LARGE SCALE GENOMIC DNA]</scope>
</reference>
<keyword evidence="2" id="KW-1185">Reference proteome</keyword>
<dbReference type="EMBL" id="UYYB01021074">
    <property type="protein sequence ID" value="VDM71578.1"/>
    <property type="molecule type" value="Genomic_DNA"/>
</dbReference>
<dbReference type="Proteomes" id="UP000270094">
    <property type="component" value="Unassembled WGS sequence"/>
</dbReference>
<evidence type="ECO:0000313" key="1">
    <source>
        <dbReference type="EMBL" id="VDM71578.1"/>
    </source>
</evidence>
<proteinExistence type="predicted"/>
<dbReference type="AlphaFoldDB" id="A0A3P7KWE5"/>
<evidence type="ECO:0000313" key="2">
    <source>
        <dbReference type="Proteomes" id="UP000270094"/>
    </source>
</evidence>
<dbReference type="Pfam" id="PF12150">
    <property type="entry name" value="MFP2b"/>
    <property type="match status" value="3"/>
</dbReference>
<dbReference type="OrthoDB" id="5863054at2759"/>
<protein>
    <submittedName>
        <fullName evidence="1">Uncharacterized protein</fullName>
    </submittedName>
</protein>